<dbReference type="Pfam" id="PF01494">
    <property type="entry name" value="FAD_binding_3"/>
    <property type="match status" value="1"/>
</dbReference>
<keyword evidence="1" id="KW-0560">Oxidoreductase</keyword>
<dbReference type="InterPro" id="IPR002938">
    <property type="entry name" value="FAD-bd"/>
</dbReference>
<dbReference type="Gene3D" id="3.30.9.10">
    <property type="entry name" value="D-Amino Acid Oxidase, subunit A, domain 2"/>
    <property type="match status" value="1"/>
</dbReference>
<evidence type="ECO:0000259" key="2">
    <source>
        <dbReference type="Pfam" id="PF01494"/>
    </source>
</evidence>
<dbReference type="GO" id="GO:0019622">
    <property type="term" value="P:3-(3-hydroxy)phenylpropionate catabolic process"/>
    <property type="evidence" value="ECO:0007669"/>
    <property type="project" value="TreeGrafter"/>
</dbReference>
<keyword evidence="4" id="KW-1185">Reference proteome</keyword>
<organism evidence="3 4">
    <name type="scientific">Paraburkholderia elongata</name>
    <dbReference type="NCBI Taxonomy" id="2675747"/>
    <lineage>
        <taxon>Bacteria</taxon>
        <taxon>Pseudomonadati</taxon>
        <taxon>Pseudomonadota</taxon>
        <taxon>Betaproteobacteria</taxon>
        <taxon>Burkholderiales</taxon>
        <taxon>Burkholderiaceae</taxon>
        <taxon>Paraburkholderia</taxon>
    </lineage>
</organism>
<dbReference type="Gene3D" id="3.50.50.60">
    <property type="entry name" value="FAD/NAD(P)-binding domain"/>
    <property type="match status" value="1"/>
</dbReference>
<dbReference type="InterPro" id="IPR036188">
    <property type="entry name" value="FAD/NAD-bd_sf"/>
</dbReference>
<dbReference type="GO" id="GO:0008688">
    <property type="term" value="F:3-(3-hydroxyphenyl)propionate hydroxylase activity"/>
    <property type="evidence" value="ECO:0007669"/>
    <property type="project" value="TreeGrafter"/>
</dbReference>
<dbReference type="PANTHER" id="PTHR43476">
    <property type="entry name" value="3-(3-HYDROXY-PHENYL)PROPIONATE/3-HYDROXYCINNAMIC ACID HYDROXYLASE"/>
    <property type="match status" value="1"/>
</dbReference>
<dbReference type="RefSeq" id="WP_172163477.1">
    <property type="nucleotide sequence ID" value="NZ_WOEZ01000050.1"/>
</dbReference>
<proteinExistence type="predicted"/>
<dbReference type="SUPFAM" id="SSF51905">
    <property type="entry name" value="FAD/NAD(P)-binding domain"/>
    <property type="match status" value="1"/>
</dbReference>
<evidence type="ECO:0000256" key="1">
    <source>
        <dbReference type="ARBA" id="ARBA00023002"/>
    </source>
</evidence>
<sequence>MNRKIFDVVVIGMGPVGLTLAASLARRGRSVAVVERHAGLYGMPRAGHIDHEIVRILQSLGAAAPVLADAYPAVEYVWKNRSGETLLEFDWGAKAVSGYNSDYMQYQPLLEDALFAQIKDDPLVTLYRGWEAAEFEQHESSVRSVLYKTELQAGHHVPVRTQQSEAIEGAWLVGADGANSVVRRWLGIERDDLGFNEKWLDVDARKKRDFTLDFDCGQICDPARPVTVLPLGNRHRRWEWAMMPRETREQLEQPETAWKLLAEQGVSQDDVEIVRQIVYTFEARIARQWRDKRVFLAGDAAHTMPPFQGQGMCSGMRDAVNLAWKIDYVMRGISSDALLDTYQLERYAHVYDWTIISIESGKIPCTLDPAEAEARDARFRAGWRPPMPDFPRLNDGVLARDASGTIVPLAGQLGLQARVEKDGRSALFDDLFPGHGYLVISTAADPRESLSDTQLAWLDTLGTRIVHVGAPGDPHVDAIDIEGEYARYFAAHGIEVMIVRPDFYVFGAGTLDTLPALVESLRQGLYATDPGNAATSAHVAQPSLPCAPGALGAAR</sequence>
<reference evidence="3 4" key="1">
    <citation type="submission" date="2019-11" db="EMBL/GenBank/DDBJ databases">
        <title>Metabolism of dissolved organic matter in forest soils.</title>
        <authorList>
            <person name="Cyle K.T."/>
            <person name="Wilhelm R.C."/>
            <person name="Martinez C.E."/>
        </authorList>
    </citation>
    <scope>NUCLEOTIDE SEQUENCE [LARGE SCALE GENOMIC DNA]</scope>
    <source>
        <strain evidence="3 4">5N</strain>
    </source>
</reference>
<name>A0A972NNP6_9BURK</name>
<dbReference type="NCBIfam" id="NF004829">
    <property type="entry name" value="PRK06183.1-3"/>
    <property type="match status" value="1"/>
</dbReference>
<dbReference type="AlphaFoldDB" id="A0A972NNP6"/>
<evidence type="ECO:0000313" key="4">
    <source>
        <dbReference type="Proteomes" id="UP000655523"/>
    </source>
</evidence>
<dbReference type="GO" id="GO:0071949">
    <property type="term" value="F:FAD binding"/>
    <property type="evidence" value="ECO:0007669"/>
    <property type="project" value="InterPro"/>
</dbReference>
<comment type="caution">
    <text evidence="3">The sequence shown here is derived from an EMBL/GenBank/DDBJ whole genome shotgun (WGS) entry which is preliminary data.</text>
</comment>
<evidence type="ECO:0000313" key="3">
    <source>
        <dbReference type="EMBL" id="NPT55112.1"/>
    </source>
</evidence>
<protein>
    <submittedName>
        <fullName evidence="3">Bifunctional 3-(3-hydroxy-phenyl)propionate/3-hydroxycinnamic acid hydroxylase</fullName>
    </submittedName>
</protein>
<dbReference type="Proteomes" id="UP000655523">
    <property type="component" value="Unassembled WGS sequence"/>
</dbReference>
<feature type="domain" description="FAD-binding" evidence="2">
    <location>
        <begin position="7"/>
        <end position="350"/>
    </location>
</feature>
<accession>A0A972NNP6</accession>
<dbReference type="InterPro" id="IPR050631">
    <property type="entry name" value="PheA/TfdB_FAD_monoxygenase"/>
</dbReference>
<dbReference type="EMBL" id="WOEZ01000050">
    <property type="protein sequence ID" value="NPT55112.1"/>
    <property type="molecule type" value="Genomic_DNA"/>
</dbReference>
<dbReference type="PRINTS" id="PR00420">
    <property type="entry name" value="RNGMNOXGNASE"/>
</dbReference>
<gene>
    <name evidence="3" type="ORF">GNZ13_11010</name>
</gene>
<dbReference type="PANTHER" id="PTHR43476:SF3">
    <property type="entry name" value="FAD-BINDING MONOOXYGENASE"/>
    <property type="match status" value="1"/>
</dbReference>